<dbReference type="Proteomes" id="UP000540506">
    <property type="component" value="Unassembled WGS sequence"/>
</dbReference>
<keyword evidence="2" id="KW-1185">Reference proteome</keyword>
<dbReference type="Gene3D" id="1.25.10.10">
    <property type="entry name" value="Leucine-rich Repeat Variant"/>
    <property type="match status" value="1"/>
</dbReference>
<reference evidence="1 2" key="1">
    <citation type="submission" date="2020-08" db="EMBL/GenBank/DDBJ databases">
        <title>Sequencing the genomes of 1000 actinobacteria strains.</title>
        <authorList>
            <person name="Klenk H.-P."/>
        </authorList>
    </citation>
    <scope>NUCLEOTIDE SEQUENCE [LARGE SCALE GENOMIC DNA]</scope>
    <source>
        <strain evidence="1 2">DSM 41654</strain>
    </source>
</reference>
<organism evidence="1 2">
    <name type="scientific">Kitasatospora kifunensis</name>
    <name type="common">Streptomyces kifunensis</name>
    <dbReference type="NCBI Taxonomy" id="58351"/>
    <lineage>
        <taxon>Bacteria</taxon>
        <taxon>Bacillati</taxon>
        <taxon>Actinomycetota</taxon>
        <taxon>Actinomycetes</taxon>
        <taxon>Kitasatosporales</taxon>
        <taxon>Streptomycetaceae</taxon>
        <taxon>Kitasatospora</taxon>
    </lineage>
</organism>
<dbReference type="EMBL" id="JACHJV010000001">
    <property type="protein sequence ID" value="MBB4921564.1"/>
    <property type="molecule type" value="Genomic_DNA"/>
</dbReference>
<evidence type="ECO:0000313" key="1">
    <source>
        <dbReference type="EMBL" id="MBB4921564.1"/>
    </source>
</evidence>
<name>A0A7W7QXK2_KITKI</name>
<dbReference type="Pfam" id="PF13646">
    <property type="entry name" value="HEAT_2"/>
    <property type="match status" value="1"/>
</dbReference>
<gene>
    <name evidence="1" type="ORF">FHR34_000557</name>
</gene>
<dbReference type="InterPro" id="IPR011989">
    <property type="entry name" value="ARM-like"/>
</dbReference>
<evidence type="ECO:0000313" key="2">
    <source>
        <dbReference type="Proteomes" id="UP000540506"/>
    </source>
</evidence>
<protein>
    <submittedName>
        <fullName evidence="1">HEAT repeat protein</fullName>
    </submittedName>
</protein>
<dbReference type="RefSeq" id="WP_184933873.1">
    <property type="nucleotide sequence ID" value="NZ_JACHJV010000001.1"/>
</dbReference>
<dbReference type="AlphaFoldDB" id="A0A7W7QXK2"/>
<accession>A0A7W7QXK2</accession>
<proteinExistence type="predicted"/>
<dbReference type="InterPro" id="IPR016024">
    <property type="entry name" value="ARM-type_fold"/>
</dbReference>
<sequence length="270" mass="29080">MTSGDDDLEVLRAAALLDQDEHEYWRVVGEFHRRADRSAFEAACVVARAEDMCERMIGLSVLGQLGFGAGRPFLEETLPVVIEACDDRRTDVVQSAVVALSHLADPRGLAAVLGQEGHQDEEVRQAVAFALPSVAGDPACPEAVDALIRLSGDRSDYVRDWATFGLRLESTGDCERIRGALLERVGDPDSDTAGEAFLGLALRGDRRMLAALGAALEGRDPVDNLIEAAFELAAPELLLVLRRLKQREASGDDAQTSRLDEAIIACSTAP</sequence>
<comment type="caution">
    <text evidence="1">The sequence shown here is derived from an EMBL/GenBank/DDBJ whole genome shotgun (WGS) entry which is preliminary data.</text>
</comment>
<dbReference type="SUPFAM" id="SSF48371">
    <property type="entry name" value="ARM repeat"/>
    <property type="match status" value="1"/>
</dbReference>